<sequence length="327" mass="38344">MDALRTSDELLVMFKKIRVDDPANREMRMSQLLSSGSFPFDQPHNHCVPIYEILTLPEDQHVHIIVMPQLEGWWPHWWDLPFRTVGEAIGFIRQLFEGVQSLHHQHIAHNDIKWDNIMVDSAPLYRELKHPSVAGRTYDWKGRVEPRSITRHPVKYYFIDFDLCRQYDPMAGPAREPPGYGGDRDIPEYKSRPNEPCDPFAVEICRLGNLIRRFLMTSQKYNPLDPATLRYNHSLDFMSELVADMTHEDPTNRPDIDQVVERFDGLVKQLGFFKLRSQFWPGYSGESWLFRTLWVTPRHFVSQFMSFLGRHHPIPPTPGPPKGRKNQ</sequence>
<dbReference type="SMART" id="SM00220">
    <property type="entry name" value="S_TKc"/>
    <property type="match status" value="1"/>
</dbReference>
<dbReference type="PROSITE" id="PS50011">
    <property type="entry name" value="PROTEIN_KINASE_DOM"/>
    <property type="match status" value="1"/>
</dbReference>
<name>A0A8H5GL93_9AGAR</name>
<comment type="caution">
    <text evidence="2">The sequence shown here is derived from an EMBL/GenBank/DDBJ whole genome shotgun (WGS) entry which is preliminary data.</text>
</comment>
<keyword evidence="3" id="KW-1185">Reference proteome</keyword>
<dbReference type="PANTHER" id="PTHR44167:SF24">
    <property type="entry name" value="SERINE_THREONINE-PROTEIN KINASE CHK2"/>
    <property type="match status" value="1"/>
</dbReference>
<dbReference type="Gene3D" id="1.10.510.10">
    <property type="entry name" value="Transferase(Phosphotransferase) domain 1"/>
    <property type="match status" value="1"/>
</dbReference>
<dbReference type="AlphaFoldDB" id="A0A8H5GL93"/>
<accession>A0A8H5GL93</accession>
<gene>
    <name evidence="2" type="ORF">D9758_006475</name>
</gene>
<evidence type="ECO:0000313" key="3">
    <source>
        <dbReference type="Proteomes" id="UP000559256"/>
    </source>
</evidence>
<proteinExistence type="predicted"/>
<dbReference type="SUPFAM" id="SSF56112">
    <property type="entry name" value="Protein kinase-like (PK-like)"/>
    <property type="match status" value="1"/>
</dbReference>
<reference evidence="2 3" key="1">
    <citation type="journal article" date="2020" name="ISME J.">
        <title>Uncovering the hidden diversity of litter-decomposition mechanisms in mushroom-forming fungi.</title>
        <authorList>
            <person name="Floudas D."/>
            <person name="Bentzer J."/>
            <person name="Ahren D."/>
            <person name="Johansson T."/>
            <person name="Persson P."/>
            <person name="Tunlid A."/>
        </authorList>
    </citation>
    <scope>NUCLEOTIDE SEQUENCE [LARGE SCALE GENOMIC DNA]</scope>
    <source>
        <strain evidence="2 3">CBS 291.85</strain>
    </source>
</reference>
<dbReference type="PANTHER" id="PTHR44167">
    <property type="entry name" value="OVARIAN-SPECIFIC SERINE/THREONINE-PROTEIN KINASE LOK-RELATED"/>
    <property type="match status" value="1"/>
</dbReference>
<dbReference type="EMBL" id="JAACJM010000021">
    <property type="protein sequence ID" value="KAF5366794.1"/>
    <property type="molecule type" value="Genomic_DNA"/>
</dbReference>
<dbReference type="GO" id="GO:0044773">
    <property type="term" value="P:mitotic DNA damage checkpoint signaling"/>
    <property type="evidence" value="ECO:0007669"/>
    <property type="project" value="TreeGrafter"/>
</dbReference>
<dbReference type="GO" id="GO:0005524">
    <property type="term" value="F:ATP binding"/>
    <property type="evidence" value="ECO:0007669"/>
    <property type="project" value="InterPro"/>
</dbReference>
<dbReference type="GO" id="GO:0004674">
    <property type="term" value="F:protein serine/threonine kinase activity"/>
    <property type="evidence" value="ECO:0007669"/>
    <property type="project" value="TreeGrafter"/>
</dbReference>
<protein>
    <recommendedName>
        <fullName evidence="1">Protein kinase domain-containing protein</fullName>
    </recommendedName>
</protein>
<feature type="domain" description="Protein kinase" evidence="1">
    <location>
        <begin position="1"/>
        <end position="273"/>
    </location>
</feature>
<evidence type="ECO:0000259" key="1">
    <source>
        <dbReference type="PROSITE" id="PS50011"/>
    </source>
</evidence>
<dbReference type="InterPro" id="IPR011009">
    <property type="entry name" value="Kinase-like_dom_sf"/>
</dbReference>
<dbReference type="Proteomes" id="UP000559256">
    <property type="component" value="Unassembled WGS sequence"/>
</dbReference>
<dbReference type="OrthoDB" id="5987198at2759"/>
<organism evidence="2 3">
    <name type="scientific">Tetrapyrgos nigripes</name>
    <dbReference type="NCBI Taxonomy" id="182062"/>
    <lineage>
        <taxon>Eukaryota</taxon>
        <taxon>Fungi</taxon>
        <taxon>Dikarya</taxon>
        <taxon>Basidiomycota</taxon>
        <taxon>Agaricomycotina</taxon>
        <taxon>Agaricomycetes</taxon>
        <taxon>Agaricomycetidae</taxon>
        <taxon>Agaricales</taxon>
        <taxon>Marasmiineae</taxon>
        <taxon>Marasmiaceae</taxon>
        <taxon>Tetrapyrgos</taxon>
    </lineage>
</organism>
<dbReference type="GO" id="GO:0005634">
    <property type="term" value="C:nucleus"/>
    <property type="evidence" value="ECO:0007669"/>
    <property type="project" value="TreeGrafter"/>
</dbReference>
<dbReference type="InterPro" id="IPR000719">
    <property type="entry name" value="Prot_kinase_dom"/>
</dbReference>
<dbReference type="PROSITE" id="PS00108">
    <property type="entry name" value="PROTEIN_KINASE_ST"/>
    <property type="match status" value="1"/>
</dbReference>
<dbReference type="InterPro" id="IPR008271">
    <property type="entry name" value="Ser/Thr_kinase_AS"/>
</dbReference>
<evidence type="ECO:0000313" key="2">
    <source>
        <dbReference type="EMBL" id="KAF5366794.1"/>
    </source>
</evidence>